<comment type="caution">
    <text evidence="13">The sequence shown here is derived from an EMBL/GenBank/DDBJ whole genome shotgun (WGS) entry which is preliminary data.</text>
</comment>
<feature type="binding site" evidence="11">
    <location>
        <position position="94"/>
    </location>
    <ligand>
        <name>Mg(2+)</name>
        <dbReference type="ChEBI" id="CHEBI:18420"/>
    </ligand>
</feature>
<keyword evidence="14" id="KW-1185">Reference proteome</keyword>
<comment type="function">
    <text evidence="11">Catalyzes the hydrolysis of the adenine ring of phosphoribosyl-AMP.</text>
</comment>
<comment type="subunit">
    <text evidence="11">Homodimer.</text>
</comment>
<gene>
    <name evidence="11 13" type="primary">hisI</name>
    <name evidence="13" type="ORF">M6D89_15800</name>
</gene>
<dbReference type="NCBIfam" id="NF000768">
    <property type="entry name" value="PRK00051.1"/>
    <property type="match status" value="1"/>
</dbReference>
<dbReference type="EMBL" id="JAMFTH010000007">
    <property type="protein sequence ID" value="MCP8900773.1"/>
    <property type="molecule type" value="Genomic_DNA"/>
</dbReference>
<evidence type="ECO:0000256" key="10">
    <source>
        <dbReference type="ARBA" id="ARBA00023102"/>
    </source>
</evidence>
<evidence type="ECO:0000259" key="12">
    <source>
        <dbReference type="Pfam" id="PF01502"/>
    </source>
</evidence>
<feature type="domain" description="Phosphoribosyl-AMP cyclohydrolase" evidence="12">
    <location>
        <begin position="47"/>
        <end position="120"/>
    </location>
</feature>
<dbReference type="Proteomes" id="UP001139319">
    <property type="component" value="Unassembled WGS sequence"/>
</dbReference>
<dbReference type="GO" id="GO:0000287">
    <property type="term" value="F:magnesium ion binding"/>
    <property type="evidence" value="ECO:0007669"/>
    <property type="project" value="UniProtKB-UniRule"/>
</dbReference>
<feature type="binding site" evidence="11">
    <location>
        <position position="98"/>
    </location>
    <ligand>
        <name>Mg(2+)</name>
        <dbReference type="ChEBI" id="CHEBI:18420"/>
    </ligand>
</feature>
<keyword evidence="10 11" id="KW-0368">Histidine biosynthesis</keyword>
<evidence type="ECO:0000256" key="9">
    <source>
        <dbReference type="ARBA" id="ARBA00022801"/>
    </source>
</evidence>
<keyword evidence="7 11" id="KW-0963">Cytoplasm</keyword>
<name>A0A9X2I523_9GAMM</name>
<comment type="similarity">
    <text evidence="6">In the N-terminal section; belongs to the PRA-CH family.</text>
</comment>
<evidence type="ECO:0000256" key="8">
    <source>
        <dbReference type="ARBA" id="ARBA00022605"/>
    </source>
</evidence>
<comment type="cofactor">
    <cofactor evidence="11">
        <name>Zn(2+)</name>
        <dbReference type="ChEBI" id="CHEBI:29105"/>
    </cofactor>
    <text evidence="11">Binds 1 zinc ion per subunit.</text>
</comment>
<dbReference type="PANTHER" id="PTHR42945">
    <property type="entry name" value="HISTIDINE BIOSYNTHESIS BIFUNCTIONAL PROTEIN"/>
    <property type="match status" value="1"/>
</dbReference>
<reference evidence="13" key="1">
    <citation type="submission" date="2022-05" db="EMBL/GenBank/DDBJ databases">
        <authorList>
            <person name="Sun H.-N."/>
        </authorList>
    </citation>
    <scope>NUCLEOTIDE SEQUENCE</scope>
    <source>
        <strain evidence="13">HB14</strain>
    </source>
</reference>
<reference evidence="13" key="2">
    <citation type="submission" date="2023-01" db="EMBL/GenBank/DDBJ databases">
        <title>Gilvimarinus xylanilyticus HB14 isolated from Caulerpa lentillifera aquaculture base in Hainan, China.</title>
        <authorList>
            <person name="Zhang Y.-J."/>
        </authorList>
    </citation>
    <scope>NUCLEOTIDE SEQUENCE</scope>
    <source>
        <strain evidence="13">HB14</strain>
    </source>
</reference>
<comment type="pathway">
    <text evidence="3 11">Amino-acid biosynthesis; L-histidine biosynthesis; L-histidine from 5-phospho-alpha-D-ribose 1-diphosphate: step 3/9.</text>
</comment>
<evidence type="ECO:0000313" key="14">
    <source>
        <dbReference type="Proteomes" id="UP001139319"/>
    </source>
</evidence>
<comment type="pathway">
    <text evidence="4">Amino-acid biosynthesis; L-histidine biosynthesis; L-histidine from 5-phospho-alpha-D-ribose 1-diphosphate: step 2/9.</text>
</comment>
<dbReference type="AlphaFoldDB" id="A0A9X2I523"/>
<proteinExistence type="inferred from homology"/>
<keyword evidence="9 11" id="KW-0378">Hydrolase</keyword>
<feature type="binding site" evidence="11">
    <location>
        <position position="96"/>
    </location>
    <ligand>
        <name>Mg(2+)</name>
        <dbReference type="ChEBI" id="CHEBI:18420"/>
    </ligand>
</feature>
<dbReference type="SUPFAM" id="SSF141734">
    <property type="entry name" value="HisI-like"/>
    <property type="match status" value="1"/>
</dbReference>
<comment type="similarity">
    <text evidence="5">In the C-terminal section; belongs to the PRA-PH family.</text>
</comment>
<evidence type="ECO:0000256" key="4">
    <source>
        <dbReference type="ARBA" id="ARBA00005204"/>
    </source>
</evidence>
<dbReference type="GO" id="GO:0004635">
    <property type="term" value="F:phosphoribosyl-AMP cyclohydrolase activity"/>
    <property type="evidence" value="ECO:0007669"/>
    <property type="project" value="UniProtKB-UniRule"/>
</dbReference>
<dbReference type="InterPro" id="IPR002496">
    <property type="entry name" value="PRib_AMP_CycHydrolase_dom"/>
</dbReference>
<keyword evidence="11" id="KW-0862">Zinc</keyword>
<comment type="catalytic activity">
    <reaction evidence="1 11">
        <text>1-(5-phospho-beta-D-ribosyl)-5'-AMP + H2O = 1-(5-phospho-beta-D-ribosyl)-5-[(5-phospho-beta-D-ribosylamino)methylideneamino]imidazole-4-carboxamide</text>
        <dbReference type="Rhea" id="RHEA:20049"/>
        <dbReference type="ChEBI" id="CHEBI:15377"/>
        <dbReference type="ChEBI" id="CHEBI:58435"/>
        <dbReference type="ChEBI" id="CHEBI:59457"/>
        <dbReference type="EC" id="3.5.4.19"/>
    </reaction>
</comment>
<dbReference type="Pfam" id="PF01502">
    <property type="entry name" value="PRA-CH"/>
    <property type="match status" value="1"/>
</dbReference>
<dbReference type="GO" id="GO:0008270">
    <property type="term" value="F:zinc ion binding"/>
    <property type="evidence" value="ECO:0007669"/>
    <property type="project" value="UniProtKB-UniRule"/>
</dbReference>
<feature type="binding site" evidence="11">
    <location>
        <position position="118"/>
    </location>
    <ligand>
        <name>Zn(2+)</name>
        <dbReference type="ChEBI" id="CHEBI:29105"/>
        <note>ligand shared between dimeric partners</note>
    </ligand>
</feature>
<evidence type="ECO:0000256" key="1">
    <source>
        <dbReference type="ARBA" id="ARBA00000024"/>
    </source>
</evidence>
<feature type="binding site" evidence="11">
    <location>
        <position position="95"/>
    </location>
    <ligand>
        <name>Zn(2+)</name>
        <dbReference type="ChEBI" id="CHEBI:29105"/>
        <note>ligand shared between dimeric partners</note>
    </ligand>
</feature>
<sequence>MKRSYFIALENGHEPLPLDEVIDQLAFDAQGLIPVITQDAGSSEVLMFAWMNRTALEHTITHQRMTYWSRSRQQLWCKGETSGHVQELIQMSFDCDGDAILCKVEQRGAACHTGRPSCFYLKVDTQEKRVRATANPS</sequence>
<evidence type="ECO:0000313" key="13">
    <source>
        <dbReference type="EMBL" id="MCP8900773.1"/>
    </source>
</evidence>
<accession>A0A9X2I523</accession>
<comment type="catalytic activity">
    <reaction evidence="2">
        <text>1-(5-phospho-beta-D-ribosyl)-ATP + H2O = 1-(5-phospho-beta-D-ribosyl)-5'-AMP + diphosphate + H(+)</text>
        <dbReference type="Rhea" id="RHEA:22828"/>
        <dbReference type="ChEBI" id="CHEBI:15377"/>
        <dbReference type="ChEBI" id="CHEBI:15378"/>
        <dbReference type="ChEBI" id="CHEBI:33019"/>
        <dbReference type="ChEBI" id="CHEBI:59457"/>
        <dbReference type="ChEBI" id="CHEBI:73183"/>
        <dbReference type="EC" id="3.6.1.31"/>
    </reaction>
</comment>
<evidence type="ECO:0000256" key="5">
    <source>
        <dbReference type="ARBA" id="ARBA00007731"/>
    </source>
</evidence>
<evidence type="ECO:0000256" key="7">
    <source>
        <dbReference type="ARBA" id="ARBA00022490"/>
    </source>
</evidence>
<evidence type="ECO:0000256" key="11">
    <source>
        <dbReference type="HAMAP-Rule" id="MF_01021"/>
    </source>
</evidence>
<comment type="cofactor">
    <cofactor evidence="11">
        <name>Mg(2+)</name>
        <dbReference type="ChEBI" id="CHEBI:18420"/>
    </cofactor>
    <text evidence="11">Binds 1 Mg(2+) ion per subunit.</text>
</comment>
<dbReference type="EC" id="3.5.4.19" evidence="11"/>
<dbReference type="GO" id="GO:0000105">
    <property type="term" value="P:L-histidine biosynthetic process"/>
    <property type="evidence" value="ECO:0007669"/>
    <property type="project" value="UniProtKB-UniRule"/>
</dbReference>
<keyword evidence="11" id="KW-0479">Metal-binding</keyword>
<keyword evidence="8 11" id="KW-0028">Amino-acid biosynthesis</keyword>
<comment type="subcellular location">
    <subcellularLocation>
        <location evidence="11">Cytoplasm</location>
    </subcellularLocation>
</comment>
<organism evidence="13 14">
    <name type="scientific">Gilvimarinus xylanilyticus</name>
    <dbReference type="NCBI Taxonomy" id="2944139"/>
    <lineage>
        <taxon>Bacteria</taxon>
        <taxon>Pseudomonadati</taxon>
        <taxon>Pseudomonadota</taxon>
        <taxon>Gammaproteobacteria</taxon>
        <taxon>Cellvibrionales</taxon>
        <taxon>Cellvibrionaceae</taxon>
        <taxon>Gilvimarinus</taxon>
    </lineage>
</organism>
<evidence type="ECO:0000256" key="2">
    <source>
        <dbReference type="ARBA" id="ARBA00001460"/>
    </source>
</evidence>
<dbReference type="PANTHER" id="PTHR42945:SF1">
    <property type="entry name" value="HISTIDINE BIOSYNTHESIS BIFUNCTIONAL PROTEIN HIS7"/>
    <property type="match status" value="1"/>
</dbReference>
<feature type="binding site" evidence="11">
    <location>
        <position position="111"/>
    </location>
    <ligand>
        <name>Zn(2+)</name>
        <dbReference type="ChEBI" id="CHEBI:29105"/>
        <note>ligand shared between dimeric partners</note>
    </ligand>
</feature>
<dbReference type="Gene3D" id="3.10.20.810">
    <property type="entry name" value="Phosphoribosyl-AMP cyclohydrolase"/>
    <property type="match status" value="1"/>
</dbReference>
<evidence type="ECO:0000256" key="3">
    <source>
        <dbReference type="ARBA" id="ARBA00005169"/>
    </source>
</evidence>
<dbReference type="GO" id="GO:0005737">
    <property type="term" value="C:cytoplasm"/>
    <property type="evidence" value="ECO:0007669"/>
    <property type="project" value="UniProtKB-SubCell"/>
</dbReference>
<dbReference type="InterPro" id="IPR026660">
    <property type="entry name" value="PRA-CH"/>
</dbReference>
<protein>
    <recommendedName>
        <fullName evidence="11">Phosphoribosyl-AMP cyclohydrolase</fullName>
        <shortName evidence="11">PRA-CH</shortName>
        <ecNumber evidence="11">3.5.4.19</ecNumber>
    </recommendedName>
</protein>
<dbReference type="InterPro" id="IPR038019">
    <property type="entry name" value="PRib_AMP_CycHydrolase_sf"/>
</dbReference>
<dbReference type="RefSeq" id="WP_253969067.1">
    <property type="nucleotide sequence ID" value="NZ_JAMFTH010000007.1"/>
</dbReference>
<dbReference type="GO" id="GO:0004636">
    <property type="term" value="F:phosphoribosyl-ATP diphosphatase activity"/>
    <property type="evidence" value="ECO:0007669"/>
    <property type="project" value="UniProtKB-EC"/>
</dbReference>
<keyword evidence="11" id="KW-0460">Magnesium</keyword>
<dbReference type="HAMAP" id="MF_01021">
    <property type="entry name" value="HisI"/>
    <property type="match status" value="1"/>
</dbReference>
<evidence type="ECO:0000256" key="6">
    <source>
        <dbReference type="ARBA" id="ARBA00008299"/>
    </source>
</evidence>
<dbReference type="FunFam" id="3.10.20.810:FF:000001">
    <property type="entry name" value="Histidine biosynthesis bifunctional protein HisIE"/>
    <property type="match status" value="1"/>
</dbReference>
<comment type="similarity">
    <text evidence="11">Belongs to the PRA-CH family.</text>
</comment>